<sequence>MPGREADELNQTFGRKSREDTTFANAGLTGRLGIGSSSWEPRSFS</sequence>
<proteinExistence type="predicted"/>
<protein>
    <submittedName>
        <fullName evidence="2">Uncharacterized protein</fullName>
    </submittedName>
</protein>
<dbReference type="EMBL" id="CADCUU010000001">
    <property type="protein sequence ID" value="CAA9381996.1"/>
    <property type="molecule type" value="Genomic_DNA"/>
</dbReference>
<feature type="region of interest" description="Disordered" evidence="1">
    <location>
        <begin position="1"/>
        <end position="45"/>
    </location>
</feature>
<name>A0A6J4NCE6_9RHOB</name>
<organism evidence="2">
    <name type="scientific">uncultured Rubellimicrobium sp</name>
    <dbReference type="NCBI Taxonomy" id="543078"/>
    <lineage>
        <taxon>Bacteria</taxon>
        <taxon>Pseudomonadati</taxon>
        <taxon>Pseudomonadota</taxon>
        <taxon>Alphaproteobacteria</taxon>
        <taxon>Rhodobacterales</taxon>
        <taxon>Roseobacteraceae</taxon>
        <taxon>Rubellimicrobium</taxon>
        <taxon>environmental samples</taxon>
    </lineage>
</organism>
<gene>
    <name evidence="2" type="ORF">AVDCRST_MAG15-1018</name>
</gene>
<evidence type="ECO:0000256" key="1">
    <source>
        <dbReference type="SAM" id="MobiDB-lite"/>
    </source>
</evidence>
<dbReference type="AlphaFoldDB" id="A0A6J4NCE6"/>
<feature type="compositionally biased region" description="Polar residues" evidence="1">
    <location>
        <begin position="35"/>
        <end position="45"/>
    </location>
</feature>
<accession>A0A6J4NCE6</accession>
<evidence type="ECO:0000313" key="2">
    <source>
        <dbReference type="EMBL" id="CAA9381996.1"/>
    </source>
</evidence>
<reference evidence="2" key="1">
    <citation type="submission" date="2020-02" db="EMBL/GenBank/DDBJ databases">
        <authorList>
            <person name="Meier V. D."/>
        </authorList>
    </citation>
    <scope>NUCLEOTIDE SEQUENCE</scope>
    <source>
        <strain evidence="2">AVDCRST_MAG15</strain>
    </source>
</reference>